<reference evidence="1" key="2">
    <citation type="journal article" date="2020" name="Nat. Commun.">
        <title>Large-scale genome sequencing of mycorrhizal fungi provides insights into the early evolution of symbiotic traits.</title>
        <authorList>
            <person name="Miyauchi S."/>
            <person name="Kiss E."/>
            <person name="Kuo A."/>
            <person name="Drula E."/>
            <person name="Kohler A."/>
            <person name="Sanchez-Garcia M."/>
            <person name="Morin E."/>
            <person name="Andreopoulos B."/>
            <person name="Barry K.W."/>
            <person name="Bonito G."/>
            <person name="Buee M."/>
            <person name="Carver A."/>
            <person name="Chen C."/>
            <person name="Cichocki N."/>
            <person name="Clum A."/>
            <person name="Culley D."/>
            <person name="Crous P.W."/>
            <person name="Fauchery L."/>
            <person name="Girlanda M."/>
            <person name="Hayes R.D."/>
            <person name="Keri Z."/>
            <person name="LaButti K."/>
            <person name="Lipzen A."/>
            <person name="Lombard V."/>
            <person name="Magnuson J."/>
            <person name="Maillard F."/>
            <person name="Murat C."/>
            <person name="Nolan M."/>
            <person name="Ohm R.A."/>
            <person name="Pangilinan J."/>
            <person name="Pereira M.F."/>
            <person name="Perotto S."/>
            <person name="Peter M."/>
            <person name="Pfister S."/>
            <person name="Riley R."/>
            <person name="Sitrit Y."/>
            <person name="Stielow J.B."/>
            <person name="Szollosi G."/>
            <person name="Zifcakova L."/>
            <person name="Stursova M."/>
            <person name="Spatafora J.W."/>
            <person name="Tedersoo L."/>
            <person name="Vaario L.M."/>
            <person name="Yamada A."/>
            <person name="Yan M."/>
            <person name="Wang P."/>
            <person name="Xu J."/>
            <person name="Bruns T."/>
            <person name="Baldrian P."/>
            <person name="Vilgalys R."/>
            <person name="Dunand C."/>
            <person name="Henrissat B."/>
            <person name="Grigoriev I.V."/>
            <person name="Hibbett D."/>
            <person name="Nagy L.G."/>
            <person name="Martin F.M."/>
        </authorList>
    </citation>
    <scope>NUCLEOTIDE SEQUENCE</scope>
    <source>
        <strain evidence="1">P2</strain>
    </source>
</reference>
<accession>A0ACB6Z476</accession>
<dbReference type="Proteomes" id="UP000886501">
    <property type="component" value="Unassembled WGS sequence"/>
</dbReference>
<sequence>MRLTCGWDRLPLLYYRVDYLPVGLRGNTGFVCDMVFPRDQPQGAIGVHIIRAFDGNISFSSYPPLLLLDRYMFAILLGGSLRTLKIRTRITHLYKPFQSLIVYALVVVRRVGHVSLIVQIFTSSLLPFRWKQREPLSSVLYDLMFVHLILPYTIHYFRP</sequence>
<protein>
    <submittedName>
        <fullName evidence="1">Uncharacterized protein</fullName>
    </submittedName>
</protein>
<evidence type="ECO:0000313" key="2">
    <source>
        <dbReference type="Proteomes" id="UP000886501"/>
    </source>
</evidence>
<dbReference type="EMBL" id="MU118136">
    <property type="protein sequence ID" value="KAF9644481.1"/>
    <property type="molecule type" value="Genomic_DNA"/>
</dbReference>
<reference evidence="1" key="1">
    <citation type="submission" date="2019-10" db="EMBL/GenBank/DDBJ databases">
        <authorList>
            <consortium name="DOE Joint Genome Institute"/>
            <person name="Kuo A."/>
            <person name="Miyauchi S."/>
            <person name="Kiss E."/>
            <person name="Drula E."/>
            <person name="Kohler A."/>
            <person name="Sanchez-Garcia M."/>
            <person name="Andreopoulos B."/>
            <person name="Barry K.W."/>
            <person name="Bonito G."/>
            <person name="Buee M."/>
            <person name="Carver A."/>
            <person name="Chen C."/>
            <person name="Cichocki N."/>
            <person name="Clum A."/>
            <person name="Culley D."/>
            <person name="Crous P.W."/>
            <person name="Fauchery L."/>
            <person name="Girlanda M."/>
            <person name="Hayes R."/>
            <person name="Keri Z."/>
            <person name="Labutti K."/>
            <person name="Lipzen A."/>
            <person name="Lombard V."/>
            <person name="Magnuson J."/>
            <person name="Maillard F."/>
            <person name="Morin E."/>
            <person name="Murat C."/>
            <person name="Nolan M."/>
            <person name="Ohm R."/>
            <person name="Pangilinan J."/>
            <person name="Pereira M."/>
            <person name="Perotto S."/>
            <person name="Peter M."/>
            <person name="Riley R."/>
            <person name="Sitrit Y."/>
            <person name="Stielow B."/>
            <person name="Szollosi G."/>
            <person name="Zifcakova L."/>
            <person name="Stursova M."/>
            <person name="Spatafora J.W."/>
            <person name="Tedersoo L."/>
            <person name="Vaario L.-M."/>
            <person name="Yamada A."/>
            <person name="Yan M."/>
            <person name="Wang P."/>
            <person name="Xu J."/>
            <person name="Bruns T."/>
            <person name="Baldrian P."/>
            <person name="Vilgalys R."/>
            <person name="Henrissat B."/>
            <person name="Grigoriev I.V."/>
            <person name="Hibbett D."/>
            <person name="Nagy L.G."/>
            <person name="Martin F.M."/>
        </authorList>
    </citation>
    <scope>NUCLEOTIDE SEQUENCE</scope>
    <source>
        <strain evidence="1">P2</strain>
    </source>
</reference>
<name>A0ACB6Z476_THEGA</name>
<gene>
    <name evidence="1" type="ORF">BDM02DRAFT_943637</name>
</gene>
<proteinExistence type="predicted"/>
<comment type="caution">
    <text evidence="1">The sequence shown here is derived from an EMBL/GenBank/DDBJ whole genome shotgun (WGS) entry which is preliminary data.</text>
</comment>
<keyword evidence="2" id="KW-1185">Reference proteome</keyword>
<evidence type="ECO:0000313" key="1">
    <source>
        <dbReference type="EMBL" id="KAF9644481.1"/>
    </source>
</evidence>
<organism evidence="1 2">
    <name type="scientific">Thelephora ganbajun</name>
    <name type="common">Ganba fungus</name>
    <dbReference type="NCBI Taxonomy" id="370292"/>
    <lineage>
        <taxon>Eukaryota</taxon>
        <taxon>Fungi</taxon>
        <taxon>Dikarya</taxon>
        <taxon>Basidiomycota</taxon>
        <taxon>Agaricomycotina</taxon>
        <taxon>Agaricomycetes</taxon>
        <taxon>Thelephorales</taxon>
        <taxon>Thelephoraceae</taxon>
        <taxon>Thelephora</taxon>
    </lineage>
</organism>